<proteinExistence type="predicted"/>
<accession>S4VSG9</accession>
<reference evidence="2 3" key="1">
    <citation type="journal article" date="2013" name="Science">
        <title>Pandoraviruses: amoeba viruses with genomes up to 2.5 Mb reaching that of parasitic eukaryotes.</title>
        <authorList>
            <person name="Philippe N."/>
            <person name="Legendre M."/>
            <person name="Doutre G."/>
            <person name="Coute Y."/>
            <person name="Poirot O."/>
            <person name="Lescot M."/>
            <person name="Arslan D."/>
            <person name="Seltzer V."/>
            <person name="Bertaux L."/>
            <person name="Bruley C."/>
            <person name="Garin J."/>
            <person name="Claverie J.M."/>
            <person name="Abergel C."/>
        </authorList>
    </citation>
    <scope>NUCLEOTIDE SEQUENCE [LARGE SCALE GENOMIC DNA]</scope>
    <source>
        <strain evidence="2">Melbourne</strain>
    </source>
</reference>
<dbReference type="Proteomes" id="UP000201566">
    <property type="component" value="Segment"/>
</dbReference>
<feature type="compositionally biased region" description="Pro residues" evidence="1">
    <location>
        <begin position="280"/>
        <end position="291"/>
    </location>
</feature>
<dbReference type="KEGG" id="vg:16511739"/>
<dbReference type="EMBL" id="KC977570">
    <property type="protein sequence ID" value="AGO83348.2"/>
    <property type="molecule type" value="Genomic_DNA"/>
</dbReference>
<evidence type="ECO:0000313" key="2">
    <source>
        <dbReference type="EMBL" id="AGO83348.2"/>
    </source>
</evidence>
<feature type="region of interest" description="Disordered" evidence="1">
    <location>
        <begin position="260"/>
        <end position="304"/>
    </location>
</feature>
<sequence>MAATTPVDCAAPSHDRCDALPTTTTAAHMVPVSGQMLAGSEQRQAIEQLRALHAAGGAKVKRNAPAIYSALHRLHLHFVALRHRLPSDESAPLPLSLTPIPSASDEERECTAGKRDDDSVEAPSPASLYDSFDDVCAHETTLQKTVAHRCIKQMLIKGLFCDVVLKAQSSHGRDDDVSLAAKVAPSSYRCFMGALSEWSAPDDWIDWAPDTLARWLEAPERALLVGALRSVWVRAKARAGRGSGGLQIRPTRRNIEAAYDEERNSTAGDPSAGIQAPAGRHPPVPSVPPVSAPSSPSSPSSSWATCARNGIALADADGRHYRLTPVTSSPRSLLPEPRKRRRTKAAGTDACSPRNHHGSSPKAKRQKMRATVASPVPSVADAGTRQRGTGTMDATQ</sequence>
<feature type="compositionally biased region" description="Polar residues" evidence="1">
    <location>
        <begin position="386"/>
        <end position="396"/>
    </location>
</feature>
<protein>
    <submittedName>
        <fullName evidence="2">Uncharacterized protein</fullName>
    </submittedName>
</protein>
<name>S4VSG9_9VIRU</name>
<organism evidence="2 3">
    <name type="scientific">Pandoravirus dulcis</name>
    <dbReference type="NCBI Taxonomy" id="1349409"/>
    <lineage>
        <taxon>Viruses</taxon>
        <taxon>Pandoravirus</taxon>
    </lineage>
</organism>
<dbReference type="GeneID" id="16511739"/>
<evidence type="ECO:0000256" key="1">
    <source>
        <dbReference type="SAM" id="MobiDB-lite"/>
    </source>
</evidence>
<evidence type="ECO:0000313" key="3">
    <source>
        <dbReference type="Proteomes" id="UP000201566"/>
    </source>
</evidence>
<feature type="compositionally biased region" description="Basic residues" evidence="1">
    <location>
        <begin position="354"/>
        <end position="368"/>
    </location>
</feature>
<feature type="region of interest" description="Disordered" evidence="1">
    <location>
        <begin position="90"/>
        <end position="124"/>
    </location>
</feature>
<feature type="region of interest" description="Disordered" evidence="1">
    <location>
        <begin position="321"/>
        <end position="396"/>
    </location>
</feature>
<feature type="compositionally biased region" description="Low complexity" evidence="1">
    <location>
        <begin position="292"/>
        <end position="302"/>
    </location>
</feature>
<gene>
    <name evidence="2" type="ORF">pdul_cds_1068</name>
</gene>
<dbReference type="RefSeq" id="YP_008320017.2">
    <property type="nucleotide sequence ID" value="NC_021858.1"/>
</dbReference>